<gene>
    <name evidence="9" type="ORF">A2827_03525</name>
</gene>
<feature type="transmembrane region" description="Helical" evidence="7">
    <location>
        <begin position="98"/>
        <end position="117"/>
    </location>
</feature>
<dbReference type="Gene3D" id="1.25.40.10">
    <property type="entry name" value="Tetratricopeptide repeat domain"/>
    <property type="match status" value="1"/>
</dbReference>
<dbReference type="AlphaFoldDB" id="A0A1G2H4Q3"/>
<feature type="region of interest" description="Disordered" evidence="6">
    <location>
        <begin position="1"/>
        <end position="29"/>
    </location>
</feature>
<dbReference type="Proteomes" id="UP000177932">
    <property type="component" value="Unassembled WGS sequence"/>
</dbReference>
<evidence type="ECO:0000256" key="4">
    <source>
        <dbReference type="ARBA" id="ARBA00023136"/>
    </source>
</evidence>
<feature type="transmembrane region" description="Helical" evidence="7">
    <location>
        <begin position="129"/>
        <end position="147"/>
    </location>
</feature>
<dbReference type="PANTHER" id="PTHR37422:SF13">
    <property type="entry name" value="LIPOPOLYSACCHARIDE BIOSYNTHESIS PROTEIN PA4999-RELATED"/>
    <property type="match status" value="1"/>
</dbReference>
<keyword evidence="5" id="KW-0802">TPR repeat</keyword>
<dbReference type="EMBL" id="MHOD01000032">
    <property type="protein sequence ID" value="OGZ57329.1"/>
    <property type="molecule type" value="Genomic_DNA"/>
</dbReference>
<dbReference type="STRING" id="1802158.A2827_03525"/>
<dbReference type="InterPro" id="IPR019734">
    <property type="entry name" value="TPR_rpt"/>
</dbReference>
<evidence type="ECO:0000259" key="8">
    <source>
        <dbReference type="Pfam" id="PF04932"/>
    </source>
</evidence>
<dbReference type="GO" id="GO:0016020">
    <property type="term" value="C:membrane"/>
    <property type="evidence" value="ECO:0007669"/>
    <property type="project" value="UniProtKB-SubCell"/>
</dbReference>
<dbReference type="InterPro" id="IPR011990">
    <property type="entry name" value="TPR-like_helical_dom_sf"/>
</dbReference>
<keyword evidence="2 7" id="KW-0812">Transmembrane</keyword>
<feature type="transmembrane region" description="Helical" evidence="7">
    <location>
        <begin position="248"/>
        <end position="266"/>
    </location>
</feature>
<comment type="caution">
    <text evidence="9">The sequence shown here is derived from an EMBL/GenBank/DDBJ whole genome shotgun (WGS) entry which is preliminary data.</text>
</comment>
<dbReference type="SMART" id="SM00028">
    <property type="entry name" value="TPR"/>
    <property type="match status" value="3"/>
</dbReference>
<keyword evidence="3 7" id="KW-1133">Transmembrane helix</keyword>
<protein>
    <recommendedName>
        <fullName evidence="8">O-antigen ligase-related domain-containing protein</fullName>
    </recommendedName>
</protein>
<dbReference type="Pfam" id="PF04932">
    <property type="entry name" value="Wzy_C"/>
    <property type="match status" value="1"/>
</dbReference>
<evidence type="ECO:0000313" key="10">
    <source>
        <dbReference type="Proteomes" id="UP000177932"/>
    </source>
</evidence>
<feature type="transmembrane region" description="Helical" evidence="7">
    <location>
        <begin position="442"/>
        <end position="459"/>
    </location>
</feature>
<organism evidence="9 10">
    <name type="scientific">Candidatus Spechtbacteria bacterium RIFCSPHIGHO2_01_FULL_43_30</name>
    <dbReference type="NCBI Taxonomy" id="1802158"/>
    <lineage>
        <taxon>Bacteria</taxon>
        <taxon>Candidatus Spechtiibacteriota</taxon>
    </lineage>
</organism>
<keyword evidence="4 7" id="KW-0472">Membrane</keyword>
<feature type="transmembrane region" description="Helical" evidence="7">
    <location>
        <begin position="480"/>
        <end position="499"/>
    </location>
</feature>
<feature type="transmembrane region" description="Helical" evidence="7">
    <location>
        <begin position="68"/>
        <end position="86"/>
    </location>
</feature>
<feature type="transmembrane region" description="Helical" evidence="7">
    <location>
        <begin position="196"/>
        <end position="217"/>
    </location>
</feature>
<evidence type="ECO:0000256" key="2">
    <source>
        <dbReference type="ARBA" id="ARBA00022692"/>
    </source>
</evidence>
<dbReference type="PROSITE" id="PS50293">
    <property type="entry name" value="TPR_REGION"/>
    <property type="match status" value="1"/>
</dbReference>
<sequence>MSHKSSRKKKRKQENIAKVQSSEDSSSKDSGLASFLKKIIEWGAYASLFTPVVVSSEFFFPFVVPKTVFFWMIAEIIFAAWVVLAISNRQFRPRWNLVSISVFVFLGVAILTSFTGINIERSFWSTLERMAGIVNWVHLVLYFIAVSSTFRTEKEWKRLVGGVLFASTVVSLALLLPKVNENLSLISFDSRKGSTIGNSSFMSAYLLFSVFLSIWLIIKENRQWLKSFYAVCVCLVVFTIFISTAYGALVSMIGGFFLILIFWLFFEKKIPFSRAIAVVLIVLGISVGGVIAWGTFTQNQAVISKLPYFFSREGTIGARKVVWDIALQGIKERPVLGWGPENFNVVFTQYFNPCLPLSECGGEIWYDRTHNIVLDQLVNSGFVGLISYMFIYIAVGYFLIKRWILRKGKRDDGSDITRKADWLFPSIIVTALASYFVQNFLVFDMINTYLMFVFILAFVSGMRSGEVSEGEDKLEARGSLIVNPLSLTLCGILLVYSLFSFGVQSLEVARWGLIANASALPPEDRLELYKKSLSVSSLGNRQIPEFFSNNTLKGLRAGDTPTPEFVFDVVEIMERTAIKENPLDYRDRMILATLYFNARRYDATYLDKAKKTFEDAMEMSPNNQQTYSSLAQIYLSTGDYKKAVEFLDKATSLEPLYVNPHLQLFDVHSGSGEYEYARTELEKGLSLGYLPEGIDEFEDISYVFEKLKEYERAIFWYSRIVENNLEEPRYFKKLGDLYRKNGNETEARELEDVARQLEDRVITK</sequence>
<dbReference type="PANTHER" id="PTHR37422">
    <property type="entry name" value="TEICHURONIC ACID BIOSYNTHESIS PROTEIN TUAE"/>
    <property type="match status" value="1"/>
</dbReference>
<dbReference type="SUPFAM" id="SSF48452">
    <property type="entry name" value="TPR-like"/>
    <property type="match status" value="1"/>
</dbReference>
<dbReference type="PROSITE" id="PS50005">
    <property type="entry name" value="TPR"/>
    <property type="match status" value="1"/>
</dbReference>
<feature type="transmembrane region" description="Helical" evidence="7">
    <location>
        <begin position="42"/>
        <end position="62"/>
    </location>
</feature>
<evidence type="ECO:0000256" key="3">
    <source>
        <dbReference type="ARBA" id="ARBA00022989"/>
    </source>
</evidence>
<evidence type="ECO:0000256" key="1">
    <source>
        <dbReference type="ARBA" id="ARBA00004141"/>
    </source>
</evidence>
<dbReference type="Pfam" id="PF14559">
    <property type="entry name" value="TPR_19"/>
    <property type="match status" value="1"/>
</dbReference>
<feature type="compositionally biased region" description="Basic residues" evidence="6">
    <location>
        <begin position="1"/>
        <end position="12"/>
    </location>
</feature>
<feature type="domain" description="O-antigen ligase-related" evidence="8">
    <location>
        <begin position="233"/>
        <end position="388"/>
    </location>
</feature>
<evidence type="ECO:0000256" key="7">
    <source>
        <dbReference type="SAM" id="Phobius"/>
    </source>
</evidence>
<accession>A0A1G2H4Q3</accession>
<feature type="transmembrane region" description="Helical" evidence="7">
    <location>
        <begin position="224"/>
        <end position="242"/>
    </location>
</feature>
<feature type="transmembrane region" description="Helical" evidence="7">
    <location>
        <begin position="420"/>
        <end position="436"/>
    </location>
</feature>
<proteinExistence type="predicted"/>
<evidence type="ECO:0000256" key="6">
    <source>
        <dbReference type="SAM" id="MobiDB-lite"/>
    </source>
</evidence>
<evidence type="ECO:0000313" key="9">
    <source>
        <dbReference type="EMBL" id="OGZ57329.1"/>
    </source>
</evidence>
<feature type="transmembrane region" description="Helical" evidence="7">
    <location>
        <begin position="275"/>
        <end position="296"/>
    </location>
</feature>
<evidence type="ECO:0000256" key="5">
    <source>
        <dbReference type="PROSITE-ProRule" id="PRU00339"/>
    </source>
</evidence>
<feature type="transmembrane region" description="Helical" evidence="7">
    <location>
        <begin position="159"/>
        <end position="176"/>
    </location>
</feature>
<dbReference type="InterPro" id="IPR007016">
    <property type="entry name" value="O-antigen_ligase-rel_domated"/>
</dbReference>
<comment type="subcellular location">
    <subcellularLocation>
        <location evidence="1">Membrane</location>
        <topology evidence="1">Multi-pass membrane protein</topology>
    </subcellularLocation>
</comment>
<feature type="repeat" description="TPR" evidence="5">
    <location>
        <begin position="624"/>
        <end position="657"/>
    </location>
</feature>
<dbReference type="InterPro" id="IPR051533">
    <property type="entry name" value="WaaL-like"/>
</dbReference>
<name>A0A1G2H4Q3_9BACT</name>
<reference evidence="9 10" key="1">
    <citation type="journal article" date="2016" name="Nat. Commun.">
        <title>Thousands of microbial genomes shed light on interconnected biogeochemical processes in an aquifer system.</title>
        <authorList>
            <person name="Anantharaman K."/>
            <person name="Brown C.T."/>
            <person name="Hug L.A."/>
            <person name="Sharon I."/>
            <person name="Castelle C.J."/>
            <person name="Probst A.J."/>
            <person name="Thomas B.C."/>
            <person name="Singh A."/>
            <person name="Wilkins M.J."/>
            <person name="Karaoz U."/>
            <person name="Brodie E.L."/>
            <person name="Williams K.H."/>
            <person name="Hubbard S.S."/>
            <person name="Banfield J.F."/>
        </authorList>
    </citation>
    <scope>NUCLEOTIDE SEQUENCE [LARGE SCALE GENOMIC DNA]</scope>
</reference>
<feature type="transmembrane region" description="Helical" evidence="7">
    <location>
        <begin position="381"/>
        <end position="400"/>
    </location>
</feature>